<sequence length="88" mass="9835">MADQDFDTVISTLENATPNDRVAKILLSLLQFMRVSADSTEVQLYNLIHAILGLEVEKPDDINFECHLSHLPSDYYSKILGEQIAAAN</sequence>
<dbReference type="InParanoid" id="Q0U5I1"/>
<proteinExistence type="predicted"/>
<gene>
    <name evidence="1" type="ORF">SNOG_12983</name>
</gene>
<dbReference type="GeneID" id="5980110"/>
<dbReference type="KEGG" id="pno:SNOG_12983"/>
<dbReference type="AlphaFoldDB" id="Q0U5I1"/>
<evidence type="ECO:0000313" key="1">
    <source>
        <dbReference type="EMBL" id="EAT79783.1"/>
    </source>
</evidence>
<dbReference type="EMBL" id="CH445348">
    <property type="protein sequence ID" value="EAT79783.1"/>
    <property type="molecule type" value="Genomic_DNA"/>
</dbReference>
<organism evidence="1 2">
    <name type="scientific">Phaeosphaeria nodorum (strain SN15 / ATCC MYA-4574 / FGSC 10173)</name>
    <name type="common">Glume blotch fungus</name>
    <name type="synonym">Parastagonospora nodorum</name>
    <dbReference type="NCBI Taxonomy" id="321614"/>
    <lineage>
        <taxon>Eukaryota</taxon>
        <taxon>Fungi</taxon>
        <taxon>Dikarya</taxon>
        <taxon>Ascomycota</taxon>
        <taxon>Pezizomycotina</taxon>
        <taxon>Dothideomycetes</taxon>
        <taxon>Pleosporomycetidae</taxon>
        <taxon>Pleosporales</taxon>
        <taxon>Pleosporineae</taxon>
        <taxon>Phaeosphaeriaceae</taxon>
        <taxon>Parastagonospora</taxon>
    </lineage>
</organism>
<protein>
    <submittedName>
        <fullName evidence="1">Uncharacterized protein</fullName>
    </submittedName>
</protein>
<evidence type="ECO:0000313" key="2">
    <source>
        <dbReference type="Proteomes" id="UP000001055"/>
    </source>
</evidence>
<accession>Q0U5I1</accession>
<name>Q0U5I1_PHANO</name>
<dbReference type="RefSeq" id="XP_001803197.1">
    <property type="nucleotide sequence ID" value="XM_001803145.1"/>
</dbReference>
<dbReference type="Proteomes" id="UP000001055">
    <property type="component" value="Unassembled WGS sequence"/>
</dbReference>
<reference evidence="2" key="1">
    <citation type="journal article" date="2007" name="Plant Cell">
        <title>Dothideomycete-plant interactions illuminated by genome sequencing and EST analysis of the wheat pathogen Stagonospora nodorum.</title>
        <authorList>
            <person name="Hane J.K."/>
            <person name="Lowe R.G."/>
            <person name="Solomon P.S."/>
            <person name="Tan K.C."/>
            <person name="Schoch C.L."/>
            <person name="Spatafora J.W."/>
            <person name="Crous P.W."/>
            <person name="Kodira C."/>
            <person name="Birren B.W."/>
            <person name="Galagan J.E."/>
            <person name="Torriani S.F."/>
            <person name="McDonald B.A."/>
            <person name="Oliver R.P."/>
        </authorList>
    </citation>
    <scope>NUCLEOTIDE SEQUENCE [LARGE SCALE GENOMIC DNA]</scope>
    <source>
        <strain evidence="2">SN15 / ATCC MYA-4574 / FGSC 10173</strain>
    </source>
</reference>